<dbReference type="InterPro" id="IPR003870">
    <property type="entry name" value="DUF222"/>
</dbReference>
<gene>
    <name evidence="3" type="ORF">QRT03_14685</name>
</gene>
<sequence length="427" mass="45362">MSSNEVDGSVSVELTGLLARLGELADHPAPADDAEWVDRIAVLEQLRSAVAAAQHTAMVGFATAQVEAQAALLADGKLDPRDVGKGIADQIALACHVSPHVGSRRLEVARALAVDLPCTRGLLAAGRIPERLAEHIVSSTSHLDAQVRRLVDKQCAEAGLEDQGRKEAEATVKRLAYEADPAGFTARGRTARKDRRVTLRPAPDTMSTLSGLLPVEQGVSCITALRKYADGLIASGDTDDRTRDQIIADTLVERLTGQVLAEDVDVEVGIVLPLDALTDLDSSAAGELVGHGPLPGGIVTDLLNHTAGKRWWRRLFAHPGHGGLVGGDPRRRLFDGFLATLIALRDHGMCRDPFCGAPIRHTDHIRRSRAGGPTSLGNGRGVCVRGNQVKELPGWDTEVLADGLGDQPHTVRTTTPTGHTYTSRAGP</sequence>
<proteinExistence type="predicted"/>
<protein>
    <submittedName>
        <fullName evidence="3">DUF222 domain-containing protein</fullName>
    </submittedName>
</protein>
<dbReference type="EMBL" id="JASVWF010000003">
    <property type="protein sequence ID" value="MDL5157213.1"/>
    <property type="molecule type" value="Genomic_DNA"/>
</dbReference>
<feature type="region of interest" description="Disordered" evidence="1">
    <location>
        <begin position="402"/>
        <end position="427"/>
    </location>
</feature>
<dbReference type="Pfam" id="PF02720">
    <property type="entry name" value="DUF222"/>
    <property type="match status" value="1"/>
</dbReference>
<feature type="domain" description="DUF222" evidence="2">
    <location>
        <begin position="66"/>
        <end position="305"/>
    </location>
</feature>
<comment type="caution">
    <text evidence="3">The sequence shown here is derived from an EMBL/GenBank/DDBJ whole genome shotgun (WGS) entry which is preliminary data.</text>
</comment>
<dbReference type="RefSeq" id="WP_286053634.1">
    <property type="nucleotide sequence ID" value="NZ_JASVWF010000003.1"/>
</dbReference>
<accession>A0ABT7MCV2</accession>
<reference evidence="3 4" key="1">
    <citation type="submission" date="2023-06" db="EMBL/GenBank/DDBJ databases">
        <title>Actinomycetospora Odt1-22.</title>
        <authorList>
            <person name="Supong K."/>
        </authorList>
    </citation>
    <scope>NUCLEOTIDE SEQUENCE [LARGE SCALE GENOMIC DNA]</scope>
    <source>
        <strain evidence="3 4">Odt1-22</strain>
    </source>
</reference>
<feature type="compositionally biased region" description="Low complexity" evidence="1">
    <location>
        <begin position="410"/>
        <end position="427"/>
    </location>
</feature>
<evidence type="ECO:0000313" key="3">
    <source>
        <dbReference type="EMBL" id="MDL5157213.1"/>
    </source>
</evidence>
<evidence type="ECO:0000313" key="4">
    <source>
        <dbReference type="Proteomes" id="UP001231924"/>
    </source>
</evidence>
<name>A0ABT7MCV2_9PSEU</name>
<evidence type="ECO:0000256" key="1">
    <source>
        <dbReference type="SAM" id="MobiDB-lite"/>
    </source>
</evidence>
<keyword evidence="4" id="KW-1185">Reference proteome</keyword>
<organism evidence="3 4">
    <name type="scientific">Actinomycetospora termitidis</name>
    <dbReference type="NCBI Taxonomy" id="3053470"/>
    <lineage>
        <taxon>Bacteria</taxon>
        <taxon>Bacillati</taxon>
        <taxon>Actinomycetota</taxon>
        <taxon>Actinomycetes</taxon>
        <taxon>Pseudonocardiales</taxon>
        <taxon>Pseudonocardiaceae</taxon>
        <taxon>Actinomycetospora</taxon>
    </lineage>
</organism>
<dbReference type="Proteomes" id="UP001231924">
    <property type="component" value="Unassembled WGS sequence"/>
</dbReference>
<evidence type="ECO:0000259" key="2">
    <source>
        <dbReference type="Pfam" id="PF02720"/>
    </source>
</evidence>